<evidence type="ECO:0000313" key="2">
    <source>
        <dbReference type="Proteomes" id="UP000003688"/>
    </source>
</evidence>
<organism evidence="1 2">
    <name type="scientific">Pedosphaera parvula (strain Ellin514)</name>
    <dbReference type="NCBI Taxonomy" id="320771"/>
    <lineage>
        <taxon>Bacteria</taxon>
        <taxon>Pseudomonadati</taxon>
        <taxon>Verrucomicrobiota</taxon>
        <taxon>Pedosphaerae</taxon>
        <taxon>Pedosphaerales</taxon>
        <taxon>Pedosphaeraceae</taxon>
        <taxon>Pedosphaera</taxon>
    </lineage>
</organism>
<evidence type="ECO:0000313" key="1">
    <source>
        <dbReference type="EMBL" id="EEF58647.1"/>
    </source>
</evidence>
<dbReference type="Proteomes" id="UP000003688">
    <property type="component" value="Unassembled WGS sequence"/>
</dbReference>
<reference evidence="1 2" key="1">
    <citation type="journal article" date="2011" name="J. Bacteriol.">
        <title>Genome sequence of 'Pedosphaera parvula' Ellin514, an aerobic Verrucomicrobial isolate from pasture soil.</title>
        <authorList>
            <person name="Kant R."/>
            <person name="van Passel M.W."/>
            <person name="Sangwan P."/>
            <person name="Palva A."/>
            <person name="Lucas S."/>
            <person name="Copeland A."/>
            <person name="Lapidus A."/>
            <person name="Glavina Del Rio T."/>
            <person name="Dalin E."/>
            <person name="Tice H."/>
            <person name="Bruce D."/>
            <person name="Goodwin L."/>
            <person name="Pitluck S."/>
            <person name="Chertkov O."/>
            <person name="Larimer F.W."/>
            <person name="Land M.L."/>
            <person name="Hauser L."/>
            <person name="Brettin T.S."/>
            <person name="Detter J.C."/>
            <person name="Han S."/>
            <person name="de Vos W.M."/>
            <person name="Janssen P.H."/>
            <person name="Smidt H."/>
        </authorList>
    </citation>
    <scope>NUCLEOTIDE SEQUENCE [LARGE SCALE GENOMIC DNA]</scope>
    <source>
        <strain evidence="1 2">Ellin514</strain>
    </source>
</reference>
<protein>
    <submittedName>
        <fullName evidence="1">Uncharacterized protein</fullName>
    </submittedName>
</protein>
<dbReference type="RefSeq" id="WP_007417375.1">
    <property type="nucleotide sequence ID" value="NZ_ABOX02000040.1"/>
</dbReference>
<dbReference type="AlphaFoldDB" id="B9XNI8"/>
<accession>B9XNI8</accession>
<proteinExistence type="predicted"/>
<keyword evidence="2" id="KW-1185">Reference proteome</keyword>
<dbReference type="OrthoDB" id="185303at2"/>
<sequence length="237" mass="27602">NCRVQFTAQDIEFILEVLGTKIRTADCLVKLLADEESRDLILDDETLFHSLLERRGCLRISSRLYFYVLVRHVFKRSDINDRQVADYVAELLSAFSEARSSQCILPGQLNPLDYFFEMISALQTADDRTSFLIRMHIGNYSLFLSGVFPDRIRFRAEVRGFPDLKYYDQLGRTHYRIAGEHRLAQRYHMESVLMTLSERFQTTRRALNDMSDRLLSIGDPDYPLQNLFGPDKSNPQS</sequence>
<dbReference type="EMBL" id="ABOX02000040">
    <property type="protein sequence ID" value="EEF58647.1"/>
    <property type="molecule type" value="Genomic_DNA"/>
</dbReference>
<comment type="caution">
    <text evidence="1">The sequence shown here is derived from an EMBL/GenBank/DDBJ whole genome shotgun (WGS) entry which is preliminary data.</text>
</comment>
<name>B9XNI8_PEDPL</name>
<feature type="non-terminal residue" evidence="1">
    <location>
        <position position="1"/>
    </location>
</feature>
<gene>
    <name evidence="1" type="ORF">Cflav_PD1548</name>
</gene>